<gene>
    <name evidence="1" type="ORF">PY649_31190</name>
</gene>
<comment type="caution">
    <text evidence="1">The sequence shown here is derived from an EMBL/GenBank/DDBJ whole genome shotgun (WGS) entry which is preliminary data.</text>
</comment>
<dbReference type="Proteomes" id="UP001172645">
    <property type="component" value="Unassembled WGS sequence"/>
</dbReference>
<organism evidence="1 2">
    <name type="scientific">Rhizobium mayense</name>
    <dbReference type="NCBI Taxonomy" id="1312184"/>
    <lineage>
        <taxon>Bacteria</taxon>
        <taxon>Pseudomonadati</taxon>
        <taxon>Pseudomonadota</taxon>
        <taxon>Alphaproteobacteria</taxon>
        <taxon>Hyphomicrobiales</taxon>
        <taxon>Rhizobiaceae</taxon>
        <taxon>Rhizobium/Agrobacterium group</taxon>
        <taxon>Rhizobium</taxon>
    </lineage>
</organism>
<dbReference type="EMBL" id="JARFYM010000044">
    <property type="protein sequence ID" value="MDL2403347.1"/>
    <property type="molecule type" value="Genomic_DNA"/>
</dbReference>
<evidence type="ECO:0000313" key="1">
    <source>
        <dbReference type="EMBL" id="MDL2403347.1"/>
    </source>
</evidence>
<name>A0ABT7K412_9HYPH</name>
<keyword evidence="2" id="KW-1185">Reference proteome</keyword>
<proteinExistence type="predicted"/>
<dbReference type="SUPFAM" id="SSF56059">
    <property type="entry name" value="Glutathione synthetase ATP-binding domain-like"/>
    <property type="match status" value="1"/>
</dbReference>
<reference evidence="1" key="1">
    <citation type="submission" date="2023-06" db="EMBL/GenBank/DDBJ databases">
        <title>Phylogenetic Diversity of Rhizobium strains.</title>
        <authorList>
            <person name="Moura F.T."/>
            <person name="Helene L.C.F."/>
            <person name="Hungria M."/>
        </authorList>
    </citation>
    <scope>NUCLEOTIDE SEQUENCE</scope>
    <source>
        <strain evidence="1">CCGE526</strain>
    </source>
</reference>
<accession>A0ABT7K412</accession>
<evidence type="ECO:0000313" key="2">
    <source>
        <dbReference type="Proteomes" id="UP001172645"/>
    </source>
</evidence>
<protein>
    <submittedName>
        <fullName evidence="1">Tetratricopeptide repeat-containing protein</fullName>
    </submittedName>
</protein>
<sequence>MSNNTSRARSVDKLPVIAGKAPVIRALYEAFYNQRDIPSLRAALFERVASNPADAAALMDLSIVLQSLGEAEKAAIHQRAALEASRIFRIRNGRGTGPNILVFVSPGDFMANTPIEFLLESSDANILLYYVDSETRDLADVPEHDVAFVAIAEAPDKRPVLENLDRLLSDWPGPIMNNSPKRIIELTRDGVAEMFRNEPTILAPKTMRVSREQLEKLASGELAISSIGELESLPIIVRPIGTHAGNGLDKISTLPELSIYLTAQSEDQFYIAPFIDYSGPDGRFRKQRIAFVDGRPFASHLAISDHWMVHYLSAGMTEYAERRAEEAEWMANFDTDFARRHARAFDALQCRIGLDYFTIDCGELPDGRLLLFEADVAMVVHSMDSEAIFPYKKQAMRKLFSAFELALQQCVARTKKAQQ</sequence>
<dbReference type="RefSeq" id="WP_285872781.1">
    <property type="nucleotide sequence ID" value="NZ_JARFYM010000044.1"/>
</dbReference>